<dbReference type="InterPro" id="IPR038883">
    <property type="entry name" value="AN11006-like"/>
</dbReference>
<name>A0A6A6CSW0_ZASCE</name>
<keyword evidence="4" id="KW-1185">Reference proteome</keyword>
<dbReference type="OrthoDB" id="3643493at2759"/>
<dbReference type="RefSeq" id="XP_033671070.1">
    <property type="nucleotide sequence ID" value="XM_033805095.1"/>
</dbReference>
<dbReference type="GeneID" id="54558367"/>
<dbReference type="Proteomes" id="UP000799537">
    <property type="component" value="Unassembled WGS sequence"/>
</dbReference>
<evidence type="ECO:0000259" key="2">
    <source>
        <dbReference type="Pfam" id="PF20150"/>
    </source>
</evidence>
<proteinExistence type="predicted"/>
<sequence length="208" mass="23670">MPPKRKPGQQGQLAAPTKRRKMKKRIGDDNGKKRTSFLDLPPELRNDIYERALIQPTTITVTHSLKDPKLLRTCRQIRFEARKIFYLRNSFRVVVHNCDARLLAAFERHIAQFEQWEGGKIKVETLLYIAISGRKVWGNLVQWCFEVHQRGGGFLGPKPSDNRLRSVIAAAHAVTNASGGVSWEKCLEALEAMRAALGLVDKGWLRDD</sequence>
<evidence type="ECO:0000313" key="3">
    <source>
        <dbReference type="EMBL" id="KAF2170181.1"/>
    </source>
</evidence>
<organism evidence="3 4">
    <name type="scientific">Zasmidium cellare ATCC 36951</name>
    <dbReference type="NCBI Taxonomy" id="1080233"/>
    <lineage>
        <taxon>Eukaryota</taxon>
        <taxon>Fungi</taxon>
        <taxon>Dikarya</taxon>
        <taxon>Ascomycota</taxon>
        <taxon>Pezizomycotina</taxon>
        <taxon>Dothideomycetes</taxon>
        <taxon>Dothideomycetidae</taxon>
        <taxon>Mycosphaerellales</taxon>
        <taxon>Mycosphaerellaceae</taxon>
        <taxon>Zasmidium</taxon>
    </lineage>
</organism>
<feature type="region of interest" description="Disordered" evidence="1">
    <location>
        <begin position="1"/>
        <end position="35"/>
    </location>
</feature>
<reference evidence="3" key="1">
    <citation type="journal article" date="2020" name="Stud. Mycol.">
        <title>101 Dothideomycetes genomes: a test case for predicting lifestyles and emergence of pathogens.</title>
        <authorList>
            <person name="Haridas S."/>
            <person name="Albert R."/>
            <person name="Binder M."/>
            <person name="Bloem J."/>
            <person name="Labutti K."/>
            <person name="Salamov A."/>
            <person name="Andreopoulos B."/>
            <person name="Baker S."/>
            <person name="Barry K."/>
            <person name="Bills G."/>
            <person name="Bluhm B."/>
            <person name="Cannon C."/>
            <person name="Castanera R."/>
            <person name="Culley D."/>
            <person name="Daum C."/>
            <person name="Ezra D."/>
            <person name="Gonzalez J."/>
            <person name="Henrissat B."/>
            <person name="Kuo A."/>
            <person name="Liang C."/>
            <person name="Lipzen A."/>
            <person name="Lutzoni F."/>
            <person name="Magnuson J."/>
            <person name="Mondo S."/>
            <person name="Nolan M."/>
            <person name="Ohm R."/>
            <person name="Pangilinan J."/>
            <person name="Park H.-J."/>
            <person name="Ramirez L."/>
            <person name="Alfaro M."/>
            <person name="Sun H."/>
            <person name="Tritt A."/>
            <person name="Yoshinaga Y."/>
            <person name="Zwiers L.-H."/>
            <person name="Turgeon B."/>
            <person name="Goodwin S."/>
            <person name="Spatafora J."/>
            <person name="Crous P."/>
            <person name="Grigoriev I."/>
        </authorList>
    </citation>
    <scope>NUCLEOTIDE SEQUENCE</scope>
    <source>
        <strain evidence="3">ATCC 36951</strain>
    </source>
</reference>
<dbReference type="PANTHER" id="PTHR42085">
    <property type="entry name" value="F-BOX DOMAIN-CONTAINING PROTEIN"/>
    <property type="match status" value="1"/>
</dbReference>
<gene>
    <name evidence="3" type="ORF">M409DRAFT_19784</name>
</gene>
<evidence type="ECO:0000256" key="1">
    <source>
        <dbReference type="SAM" id="MobiDB-lite"/>
    </source>
</evidence>
<protein>
    <recommendedName>
        <fullName evidence="2">2EXR domain-containing protein</fullName>
    </recommendedName>
</protein>
<accession>A0A6A6CSW0</accession>
<evidence type="ECO:0000313" key="4">
    <source>
        <dbReference type="Proteomes" id="UP000799537"/>
    </source>
</evidence>
<dbReference type="InterPro" id="IPR045518">
    <property type="entry name" value="2EXR"/>
</dbReference>
<feature type="domain" description="2EXR" evidence="2">
    <location>
        <begin position="36"/>
        <end position="88"/>
    </location>
</feature>
<dbReference type="AlphaFoldDB" id="A0A6A6CSW0"/>
<dbReference type="PANTHER" id="PTHR42085:SF2">
    <property type="entry name" value="F-BOX DOMAIN-CONTAINING PROTEIN"/>
    <property type="match status" value="1"/>
</dbReference>
<dbReference type="EMBL" id="ML993586">
    <property type="protein sequence ID" value="KAF2170181.1"/>
    <property type="molecule type" value="Genomic_DNA"/>
</dbReference>
<dbReference type="Pfam" id="PF20150">
    <property type="entry name" value="2EXR"/>
    <property type="match status" value="1"/>
</dbReference>